<keyword evidence="5 8" id="KW-1133">Transmembrane helix</keyword>
<feature type="transmembrane region" description="Helical" evidence="8">
    <location>
        <begin position="222"/>
        <end position="242"/>
    </location>
</feature>
<feature type="domain" description="Proline-rich transmembrane protein 3/4" evidence="10">
    <location>
        <begin position="201"/>
        <end position="471"/>
    </location>
</feature>
<keyword evidence="6 8" id="KW-0472">Membrane</keyword>
<protein>
    <recommendedName>
        <fullName evidence="10">Proline-rich transmembrane protein 3/4 domain-containing protein</fullName>
    </recommendedName>
</protein>
<dbReference type="InterPro" id="IPR059081">
    <property type="entry name" value="PRRT3-4"/>
</dbReference>
<evidence type="ECO:0000256" key="4">
    <source>
        <dbReference type="ARBA" id="ARBA00022729"/>
    </source>
</evidence>
<feature type="transmembrane region" description="Helical" evidence="8">
    <location>
        <begin position="360"/>
        <end position="384"/>
    </location>
</feature>
<reference evidence="11" key="2">
    <citation type="journal article" date="2023" name="Science">
        <title>Genomic signatures of disease resistance in endangered staghorn corals.</title>
        <authorList>
            <person name="Vollmer S.V."/>
            <person name="Selwyn J.D."/>
            <person name="Despard B.A."/>
            <person name="Roesel C.L."/>
        </authorList>
    </citation>
    <scope>NUCLEOTIDE SEQUENCE</scope>
    <source>
        <strain evidence="11">K2</strain>
    </source>
</reference>
<dbReference type="EMBL" id="JARQWQ010000015">
    <property type="protein sequence ID" value="KAK2567064.1"/>
    <property type="molecule type" value="Genomic_DNA"/>
</dbReference>
<feature type="region of interest" description="Disordered" evidence="7">
    <location>
        <begin position="136"/>
        <end position="206"/>
    </location>
</feature>
<keyword evidence="12" id="KW-1185">Reference proteome</keyword>
<evidence type="ECO:0000256" key="3">
    <source>
        <dbReference type="ARBA" id="ARBA00022692"/>
    </source>
</evidence>
<feature type="region of interest" description="Disordered" evidence="7">
    <location>
        <begin position="62"/>
        <end position="97"/>
    </location>
</feature>
<name>A0AAD9VAC4_ACRCE</name>
<dbReference type="Proteomes" id="UP001249851">
    <property type="component" value="Unassembled WGS sequence"/>
</dbReference>
<sequence>MKNFRYICNSLTIIFILCFCWPLKFVGSNDVSNQVERRANEMNNIIRNKAERNSNKQDFQLHSFRTESQVRSRQSDSKNDERDTAKSESERLKLNREEINSSLNKECAQTLETGVVENKQGLQSEAIIKIHSNSHLEDSKMYSKRKRRQKRDPHSVEPSTATPETIPEGSHESKPEGYPEGSPESSSSETSTTSQPEAYPEQSWPEPEPEWSVAFIEWKDAWPLHTYGFAVVFTLIALMPPFEMLRMYLDKTKLSALKATILSIIFIFGSTRAFILFVDPYGSRKSLPNILNQLLFSIGHPCTISALSLLLLVLIDTTKMNVAPPKFQRVKFIIPIVISHVALVIVTDFVVAFFLEAKVLLLLCQIYFLLLGSLLSVGYICVSWKIRKNIIKSQNTRDNNMKRLQYLITACAVTCVCMCVLTIYAAAGVFGVYSDVKYVDAWPWWAFQTLSRLLEVAICIVMLLMNTRSNKRKILPSLNTTMSFFARRSTVKVEAATRPVDDMNHNSQISVG</sequence>
<dbReference type="AlphaFoldDB" id="A0AAD9VAC4"/>
<dbReference type="PANTHER" id="PTHR35578">
    <property type="entry name" value="PROLINE-RICH TRANSMEMBRANE PROTEIN 4-RELATED"/>
    <property type="match status" value="1"/>
</dbReference>
<evidence type="ECO:0000313" key="11">
    <source>
        <dbReference type="EMBL" id="KAK2567064.1"/>
    </source>
</evidence>
<feature type="transmembrane region" description="Helical" evidence="8">
    <location>
        <begin position="254"/>
        <end position="278"/>
    </location>
</feature>
<proteinExistence type="predicted"/>
<evidence type="ECO:0000259" key="10">
    <source>
        <dbReference type="Pfam" id="PF25987"/>
    </source>
</evidence>
<feature type="compositionally biased region" description="Basic residues" evidence="7">
    <location>
        <begin position="142"/>
        <end position="151"/>
    </location>
</feature>
<keyword evidence="2" id="KW-0597">Phosphoprotein</keyword>
<feature type="transmembrane region" description="Helical" evidence="8">
    <location>
        <begin position="445"/>
        <end position="465"/>
    </location>
</feature>
<keyword evidence="3 8" id="KW-0812">Transmembrane</keyword>
<evidence type="ECO:0000256" key="1">
    <source>
        <dbReference type="ARBA" id="ARBA00004141"/>
    </source>
</evidence>
<feature type="compositionally biased region" description="Low complexity" evidence="7">
    <location>
        <begin position="178"/>
        <end position="205"/>
    </location>
</feature>
<accession>A0AAD9VAC4</accession>
<feature type="transmembrane region" description="Helical" evidence="8">
    <location>
        <begin position="332"/>
        <end position="354"/>
    </location>
</feature>
<gene>
    <name evidence="11" type="ORF">P5673_008851</name>
</gene>
<feature type="compositionally biased region" description="Basic and acidic residues" evidence="7">
    <location>
        <begin position="64"/>
        <end position="97"/>
    </location>
</feature>
<reference evidence="11" key="1">
    <citation type="journal article" date="2023" name="G3 (Bethesda)">
        <title>Whole genome assembly and annotation of the endangered Caribbean coral Acropora cervicornis.</title>
        <authorList>
            <person name="Selwyn J.D."/>
            <person name="Vollmer S.V."/>
        </authorList>
    </citation>
    <scope>NUCLEOTIDE SEQUENCE</scope>
    <source>
        <strain evidence="11">K2</strain>
    </source>
</reference>
<comment type="caution">
    <text evidence="11">The sequence shown here is derived from an EMBL/GenBank/DDBJ whole genome shotgun (WGS) entry which is preliminary data.</text>
</comment>
<feature type="transmembrane region" description="Helical" evidence="8">
    <location>
        <begin position="290"/>
        <end position="312"/>
    </location>
</feature>
<evidence type="ECO:0000256" key="6">
    <source>
        <dbReference type="ARBA" id="ARBA00023136"/>
    </source>
</evidence>
<evidence type="ECO:0000313" key="12">
    <source>
        <dbReference type="Proteomes" id="UP001249851"/>
    </source>
</evidence>
<feature type="transmembrane region" description="Helical" evidence="8">
    <location>
        <begin position="404"/>
        <end position="433"/>
    </location>
</feature>
<comment type="subcellular location">
    <subcellularLocation>
        <location evidence="1">Membrane</location>
        <topology evidence="1">Multi-pass membrane protein</topology>
    </subcellularLocation>
</comment>
<dbReference type="PANTHER" id="PTHR35578:SF7">
    <property type="entry name" value="G-PROTEIN COUPLED RECEPTORS FAMILY 1 PROFILE DOMAIN-CONTAINING PROTEIN"/>
    <property type="match status" value="1"/>
</dbReference>
<evidence type="ECO:0000256" key="8">
    <source>
        <dbReference type="SAM" id="Phobius"/>
    </source>
</evidence>
<dbReference type="Pfam" id="PF25987">
    <property type="entry name" value="PRRT3"/>
    <property type="match status" value="1"/>
</dbReference>
<evidence type="ECO:0000256" key="2">
    <source>
        <dbReference type="ARBA" id="ARBA00022553"/>
    </source>
</evidence>
<evidence type="ECO:0000256" key="9">
    <source>
        <dbReference type="SAM" id="SignalP"/>
    </source>
</evidence>
<evidence type="ECO:0000256" key="5">
    <source>
        <dbReference type="ARBA" id="ARBA00022989"/>
    </source>
</evidence>
<keyword evidence="4 9" id="KW-0732">Signal</keyword>
<dbReference type="InterPro" id="IPR052836">
    <property type="entry name" value="PRRT_domain-containing"/>
</dbReference>
<organism evidence="11 12">
    <name type="scientific">Acropora cervicornis</name>
    <name type="common">Staghorn coral</name>
    <dbReference type="NCBI Taxonomy" id="6130"/>
    <lineage>
        <taxon>Eukaryota</taxon>
        <taxon>Metazoa</taxon>
        <taxon>Cnidaria</taxon>
        <taxon>Anthozoa</taxon>
        <taxon>Hexacorallia</taxon>
        <taxon>Scleractinia</taxon>
        <taxon>Astrocoeniina</taxon>
        <taxon>Acroporidae</taxon>
        <taxon>Acropora</taxon>
    </lineage>
</organism>
<feature type="signal peptide" evidence="9">
    <location>
        <begin position="1"/>
        <end position="28"/>
    </location>
</feature>
<evidence type="ECO:0000256" key="7">
    <source>
        <dbReference type="SAM" id="MobiDB-lite"/>
    </source>
</evidence>
<feature type="chain" id="PRO_5042163373" description="Proline-rich transmembrane protein 3/4 domain-containing protein" evidence="9">
    <location>
        <begin position="29"/>
        <end position="512"/>
    </location>
</feature>